<evidence type="ECO:0000313" key="1">
    <source>
        <dbReference type="EMBL" id="AJG20773.1"/>
    </source>
</evidence>
<organism evidence="1 2">
    <name type="scientific">Cupriavidus basilensis</name>
    <dbReference type="NCBI Taxonomy" id="68895"/>
    <lineage>
        <taxon>Bacteria</taxon>
        <taxon>Pseudomonadati</taxon>
        <taxon>Pseudomonadota</taxon>
        <taxon>Betaproteobacteria</taxon>
        <taxon>Burkholderiales</taxon>
        <taxon>Burkholderiaceae</taxon>
        <taxon>Cupriavidus</taxon>
    </lineage>
</organism>
<dbReference type="OrthoDB" id="9876662at2"/>
<dbReference type="EMBL" id="CP010536">
    <property type="protein sequence ID" value="AJG20773.1"/>
    <property type="molecule type" value="Genomic_DNA"/>
</dbReference>
<dbReference type="STRING" id="68895.RR42_m3406"/>
<reference evidence="1 2" key="1">
    <citation type="journal article" date="2015" name="Genome Announc.">
        <title>Complete Genome Sequence of Cupriavidus basilensis 4G11, Isolated from the Oak Ridge Field Research Center Site.</title>
        <authorList>
            <person name="Ray J."/>
            <person name="Waters R.J."/>
            <person name="Skerker J.M."/>
            <person name="Kuehl J.V."/>
            <person name="Price M.N."/>
            <person name="Huang J."/>
            <person name="Chakraborty R."/>
            <person name="Arkin A.P."/>
            <person name="Deutschbauer A."/>
        </authorList>
    </citation>
    <scope>NUCLEOTIDE SEQUENCE [LARGE SCALE GENOMIC DNA]</scope>
    <source>
        <strain evidence="1">4G11</strain>
    </source>
</reference>
<gene>
    <name evidence="1" type="ORF">RR42_m3406</name>
</gene>
<protein>
    <submittedName>
        <fullName evidence="1">Uncharacterized protein</fullName>
    </submittedName>
</protein>
<dbReference type="Proteomes" id="UP000031843">
    <property type="component" value="Chromosome main"/>
</dbReference>
<dbReference type="AlphaFoldDB" id="A0A0C4YD01"/>
<name>A0A0C4YD01_9BURK</name>
<dbReference type="KEGG" id="cbw:RR42_m3406"/>
<keyword evidence="2" id="KW-1185">Reference proteome</keyword>
<proteinExistence type="predicted"/>
<evidence type="ECO:0000313" key="2">
    <source>
        <dbReference type="Proteomes" id="UP000031843"/>
    </source>
</evidence>
<accession>A0A0C4YD01</accession>
<dbReference type="RefSeq" id="WP_043349159.1">
    <property type="nucleotide sequence ID" value="NZ_CP010536.1"/>
</dbReference>
<sequence>MSTLSIGNLPRLSALEQAARIAVTGGTGVYPMPMIIRREPGYGEFPKLPGMPEMPDMPAIPNAFPCGSPIYHGPLMRPDSGEPKIVPL</sequence>